<dbReference type="CDD" id="cd09917">
    <property type="entry name" value="F-box_SF"/>
    <property type="match status" value="1"/>
</dbReference>
<gene>
    <name evidence="2" type="ORF">RDB_LOCUS67884</name>
</gene>
<protein>
    <recommendedName>
        <fullName evidence="1">F-box domain-containing protein</fullName>
    </recommendedName>
</protein>
<dbReference type="EMBL" id="CAJNJQ010001357">
    <property type="protein sequence ID" value="CAE7134990.1"/>
    <property type="molecule type" value="Genomic_DNA"/>
</dbReference>
<sequence length="936" mass="105187">MGAETTYNDLPTECLLRILNFLTLPDIAALLRTSKLWNSIINANEQTLYHQLAEDLDAASIKLGSLLDALDGWLSQEANKVRGWKDYCRLRVITERRWEGKERPYSTPDAFKSVQQTRVGWIKIDTEKGLLVMAGDEEADEDNCVVVHCLRDPMHGALFHLKQARNNILAPGHGLLNHVFGNVRVGSDSFEVWRWAEDQAISQMARQPTDEQSQKYECALLSAGIHESPCRGELLPMGILKQPDEPRAYRLVYPTLCAGSHAGDQLWLWDVRTRHLTQTIHIEPSPYQQFSMMYVDVNESHVFVATHTVSIYSRATSECVFQLKEAEMRRLACYVTPPVPNYDSNSIFQEYILPGYHDPNINVTPPYLLDIVVAVRASPTGDNCVAITHWGYIVLINGLKHEALELADSSSPTSIGVDMVSVRKIERLSVLANIKISLARAEGTLLYLAYDGRRILAFGSHGLVLVNLNRRGCQANSFEILFSDRTPAKLTPFPVQTMYLVPPFAGEADIYRGCTCLQMTADSCWIAWSPEGHESLVVGRGDPQFSCELLKTWATPATQRIRTWKQYYEDGSLVVHCLREPTRPALFCLNQISIYAHVEMSDGFVVFTCGAEAPDSLEVWRWAEDQDARPLDSSPTEKQQQLYENATINQDRDSPRRGVLVPMGVLKHSDQTRASRLVYPTVCVGNQRGDCLSLWDIRTRKLTQTIEIEPSPYMRFRMNYVDVNETHVFVATHTVSVYSRATKQRVFFLEESYLAQVTTYLSAPIQISSKDSAFRKRELPGYTIADRPMISGHRPWDVIMAIHVAPDGNDFVAITSQGHVFHMSGLKSGAAQARGGGSHHFQAHLKISAAQVQSCLENLAYDGQRILAYGDMGLCLLNLEDRPQDCFHVPLGDGVVGDLYPFPTKTLNFVYPFGGLGHPIKDVGMIYLVQTEKLLE</sequence>
<dbReference type="PROSITE" id="PS50181">
    <property type="entry name" value="FBOX"/>
    <property type="match status" value="1"/>
</dbReference>
<reference evidence="2" key="1">
    <citation type="submission" date="2021-01" db="EMBL/GenBank/DDBJ databases">
        <authorList>
            <person name="Kaushik A."/>
        </authorList>
    </citation>
    <scope>NUCLEOTIDE SEQUENCE</scope>
    <source>
        <strain evidence="2">AG5</strain>
    </source>
</reference>
<organism evidence="2 3">
    <name type="scientific">Rhizoctonia solani</name>
    <dbReference type="NCBI Taxonomy" id="456999"/>
    <lineage>
        <taxon>Eukaryota</taxon>
        <taxon>Fungi</taxon>
        <taxon>Dikarya</taxon>
        <taxon>Basidiomycota</taxon>
        <taxon>Agaricomycotina</taxon>
        <taxon>Agaricomycetes</taxon>
        <taxon>Cantharellales</taxon>
        <taxon>Ceratobasidiaceae</taxon>
        <taxon>Rhizoctonia</taxon>
    </lineage>
</organism>
<dbReference type="InterPro" id="IPR001810">
    <property type="entry name" value="F-box_dom"/>
</dbReference>
<dbReference type="AlphaFoldDB" id="A0A8H3HZZ2"/>
<dbReference type="Gene3D" id="1.20.1280.50">
    <property type="match status" value="1"/>
</dbReference>
<evidence type="ECO:0000259" key="1">
    <source>
        <dbReference type="PROSITE" id="PS50181"/>
    </source>
</evidence>
<evidence type="ECO:0000313" key="3">
    <source>
        <dbReference type="Proteomes" id="UP000663827"/>
    </source>
</evidence>
<dbReference type="InterPro" id="IPR036047">
    <property type="entry name" value="F-box-like_dom_sf"/>
</dbReference>
<evidence type="ECO:0000313" key="2">
    <source>
        <dbReference type="EMBL" id="CAE7134990.1"/>
    </source>
</evidence>
<dbReference type="InterPro" id="IPR011047">
    <property type="entry name" value="Quinoprotein_ADH-like_sf"/>
</dbReference>
<dbReference type="SMART" id="SM00256">
    <property type="entry name" value="FBOX"/>
    <property type="match status" value="1"/>
</dbReference>
<accession>A0A8H3HZZ2</accession>
<name>A0A8H3HZZ2_9AGAM</name>
<dbReference type="SUPFAM" id="SSF81383">
    <property type="entry name" value="F-box domain"/>
    <property type="match status" value="1"/>
</dbReference>
<dbReference type="Proteomes" id="UP000663827">
    <property type="component" value="Unassembled WGS sequence"/>
</dbReference>
<dbReference type="SUPFAM" id="SSF50998">
    <property type="entry name" value="Quinoprotein alcohol dehydrogenase-like"/>
    <property type="match status" value="1"/>
</dbReference>
<dbReference type="Pfam" id="PF12937">
    <property type="entry name" value="F-box-like"/>
    <property type="match status" value="1"/>
</dbReference>
<proteinExistence type="predicted"/>
<comment type="caution">
    <text evidence="2">The sequence shown here is derived from an EMBL/GenBank/DDBJ whole genome shotgun (WGS) entry which is preliminary data.</text>
</comment>
<feature type="domain" description="F-box" evidence="1">
    <location>
        <begin position="4"/>
        <end position="52"/>
    </location>
</feature>